<dbReference type="EMBL" id="RMBX01000005">
    <property type="protein sequence ID" value="RPD41264.1"/>
    <property type="molecule type" value="Genomic_DNA"/>
</dbReference>
<sequence>MKKTNFSRTKTHLCNKFALLFSFILLTAAACKKTSLPQDAASAPEEQLESRSSATGDFTTFAFNEPIKLFDGGSGVYHSYRIPSIIRTKKGTLIAFCEGRVNNNRDYGNINLICRRSTTNGSGWGPEILVKSSDGTWGNPTAVVNQSDGKIWLFMSYNDAGLSQTGENGTTKITQPGQRKTFVCFSTYDQDGNDWSNPVDITSIVKPPNMVWDAVGPGIGIQKRFGSTAGRLIIPAINRNIYSDDNGSTWQYNSMPGGTSEGTIVERLSGVLMRNDRGVGSTELYRYKSVGGIGTSWDNFEKVTALPDPHCEGSILRYTDSPSRILFLNSASQTTRTAMRIRISNDEGVTWPVSKAIPQNGTGNAKLGGYSSLVKTPDNLIGALIEFNENTSDSDNSHRSIYFHKFNLAWINE</sequence>
<proteinExistence type="inferred from homology"/>
<dbReference type="PANTHER" id="PTHR10628">
    <property type="entry name" value="SIALIDASE"/>
    <property type="match status" value="1"/>
</dbReference>
<feature type="domain" description="Sialidase" evidence="5">
    <location>
        <begin position="91"/>
        <end position="378"/>
    </location>
</feature>
<comment type="catalytic activity">
    <reaction evidence="1">
        <text>Hydrolysis of alpha-(2-&gt;3)-, alpha-(2-&gt;6)-, alpha-(2-&gt;8)- glycosidic linkages of terminal sialic acid residues in oligosaccharides, glycoproteins, glycolipids, colominic acid and synthetic substrates.</text>
        <dbReference type="EC" id="3.2.1.18"/>
    </reaction>
</comment>
<feature type="signal peptide" evidence="4">
    <location>
        <begin position="1"/>
        <end position="28"/>
    </location>
</feature>
<gene>
    <name evidence="6" type="ORF">EG028_11340</name>
</gene>
<keyword evidence="7" id="KW-1185">Reference proteome</keyword>
<dbReference type="GO" id="GO:0016020">
    <property type="term" value="C:membrane"/>
    <property type="evidence" value="ECO:0007669"/>
    <property type="project" value="TreeGrafter"/>
</dbReference>
<dbReference type="PROSITE" id="PS51257">
    <property type="entry name" value="PROKAR_LIPOPROTEIN"/>
    <property type="match status" value="1"/>
</dbReference>
<evidence type="ECO:0000259" key="5">
    <source>
        <dbReference type="Pfam" id="PF13088"/>
    </source>
</evidence>
<evidence type="ECO:0000256" key="3">
    <source>
        <dbReference type="ARBA" id="ARBA00012733"/>
    </source>
</evidence>
<dbReference type="Proteomes" id="UP000279089">
    <property type="component" value="Unassembled WGS sequence"/>
</dbReference>
<dbReference type="GO" id="GO:0005737">
    <property type="term" value="C:cytoplasm"/>
    <property type="evidence" value="ECO:0007669"/>
    <property type="project" value="TreeGrafter"/>
</dbReference>
<dbReference type="PANTHER" id="PTHR10628:SF30">
    <property type="entry name" value="EXO-ALPHA-SIALIDASE"/>
    <property type="match status" value="1"/>
</dbReference>
<dbReference type="GO" id="GO:0006689">
    <property type="term" value="P:ganglioside catabolic process"/>
    <property type="evidence" value="ECO:0007669"/>
    <property type="project" value="TreeGrafter"/>
</dbReference>
<dbReference type="Pfam" id="PF13088">
    <property type="entry name" value="BNR_2"/>
    <property type="match status" value="1"/>
</dbReference>
<evidence type="ECO:0000256" key="1">
    <source>
        <dbReference type="ARBA" id="ARBA00000427"/>
    </source>
</evidence>
<dbReference type="RefSeq" id="WP_120516434.1">
    <property type="nucleotide sequence ID" value="NZ_QXZY01000006.1"/>
</dbReference>
<dbReference type="GO" id="GO:0004308">
    <property type="term" value="F:exo-alpha-sialidase activity"/>
    <property type="evidence" value="ECO:0007669"/>
    <property type="project" value="UniProtKB-EC"/>
</dbReference>
<dbReference type="OrthoDB" id="7294637at2"/>
<accession>A0A3N4MBM8</accession>
<dbReference type="SUPFAM" id="SSF50939">
    <property type="entry name" value="Sialidases"/>
    <property type="match status" value="1"/>
</dbReference>
<organism evidence="6 7">
    <name type="scientific">Chitinophaga barathri</name>
    <dbReference type="NCBI Taxonomy" id="1647451"/>
    <lineage>
        <taxon>Bacteria</taxon>
        <taxon>Pseudomonadati</taxon>
        <taxon>Bacteroidota</taxon>
        <taxon>Chitinophagia</taxon>
        <taxon>Chitinophagales</taxon>
        <taxon>Chitinophagaceae</taxon>
        <taxon>Chitinophaga</taxon>
    </lineage>
</organism>
<dbReference type="InterPro" id="IPR036278">
    <property type="entry name" value="Sialidase_sf"/>
</dbReference>
<dbReference type="AlphaFoldDB" id="A0A3N4MBM8"/>
<feature type="chain" id="PRO_5017921483" description="exo-alpha-sialidase" evidence="4">
    <location>
        <begin position="29"/>
        <end position="413"/>
    </location>
</feature>
<dbReference type="EC" id="3.2.1.18" evidence="3"/>
<dbReference type="InterPro" id="IPR026856">
    <property type="entry name" value="Sialidase_fam"/>
</dbReference>
<comment type="similarity">
    <text evidence="2">Belongs to the glycosyl hydrolase 33 family.</text>
</comment>
<dbReference type="Gene3D" id="2.120.10.10">
    <property type="match status" value="1"/>
</dbReference>
<name>A0A3N4MBM8_9BACT</name>
<evidence type="ECO:0000256" key="4">
    <source>
        <dbReference type="SAM" id="SignalP"/>
    </source>
</evidence>
<comment type="caution">
    <text evidence="6">The sequence shown here is derived from an EMBL/GenBank/DDBJ whole genome shotgun (WGS) entry which is preliminary data.</text>
</comment>
<keyword evidence="4" id="KW-0732">Signal</keyword>
<evidence type="ECO:0000313" key="6">
    <source>
        <dbReference type="EMBL" id="RPD41264.1"/>
    </source>
</evidence>
<protein>
    <recommendedName>
        <fullName evidence="3">exo-alpha-sialidase</fullName>
        <ecNumber evidence="3">3.2.1.18</ecNumber>
    </recommendedName>
</protein>
<dbReference type="GO" id="GO:0009313">
    <property type="term" value="P:oligosaccharide catabolic process"/>
    <property type="evidence" value="ECO:0007669"/>
    <property type="project" value="TreeGrafter"/>
</dbReference>
<evidence type="ECO:0000313" key="7">
    <source>
        <dbReference type="Proteomes" id="UP000279089"/>
    </source>
</evidence>
<dbReference type="CDD" id="cd15482">
    <property type="entry name" value="Sialidase_non-viral"/>
    <property type="match status" value="1"/>
</dbReference>
<dbReference type="InterPro" id="IPR011040">
    <property type="entry name" value="Sialidase"/>
</dbReference>
<reference evidence="7" key="1">
    <citation type="submission" date="2018-11" db="EMBL/GenBank/DDBJ databases">
        <title>Chitinophaga lutea sp.nov., isolate from arsenic contaminated soil.</title>
        <authorList>
            <person name="Zong Y."/>
        </authorList>
    </citation>
    <scope>NUCLEOTIDE SEQUENCE [LARGE SCALE GENOMIC DNA]</scope>
    <source>
        <strain evidence="7">YLT18</strain>
    </source>
</reference>
<evidence type="ECO:0000256" key="2">
    <source>
        <dbReference type="ARBA" id="ARBA00009348"/>
    </source>
</evidence>